<dbReference type="InterPro" id="IPR036291">
    <property type="entry name" value="NAD(P)-bd_dom_sf"/>
</dbReference>
<dbReference type="GO" id="GO:0016491">
    <property type="term" value="F:oxidoreductase activity"/>
    <property type="evidence" value="ECO:0007669"/>
    <property type="project" value="TreeGrafter"/>
</dbReference>
<dbReference type="RefSeq" id="XP_020057929.1">
    <property type="nucleotide sequence ID" value="XM_020202475.1"/>
</dbReference>
<sequence>MATASKLVLITGANQGVGFETAKNLLISSHDYHILLGSRDPAKGEEAAQALRTLPGIKGTVSTIQIDVTDDKSVDEAAVYVQKKYGRLDILVNNAGIAILDEPPSRESYRKVLNVNLVGALSTTEAFLDLLRRSSEKRLIFVSSSTGSITHAADLESPYYSPRGIEYRSSKAALNMMMVLYWARLKAEGFKVFGADPGLCATNLTGDPESLRKRNAAEPSEGGQRVATVVKGERDADAGKVLGVYGVSPF</sequence>
<evidence type="ECO:0000256" key="1">
    <source>
        <dbReference type="ARBA" id="ARBA00006484"/>
    </source>
</evidence>
<dbReference type="GO" id="GO:0005737">
    <property type="term" value="C:cytoplasm"/>
    <property type="evidence" value="ECO:0007669"/>
    <property type="project" value="TreeGrafter"/>
</dbReference>
<dbReference type="PANTHER" id="PTHR43544">
    <property type="entry name" value="SHORT-CHAIN DEHYDROGENASE/REDUCTASE"/>
    <property type="match status" value="1"/>
</dbReference>
<dbReference type="InterPro" id="IPR002347">
    <property type="entry name" value="SDR_fam"/>
</dbReference>
<keyword evidence="3" id="KW-1185">Reference proteome</keyword>
<reference evidence="3" key="1">
    <citation type="journal article" date="2017" name="Genome Biol.">
        <title>Comparative genomics reveals high biological diversity and specific adaptations in the industrially and medically important fungal genus Aspergillus.</title>
        <authorList>
            <person name="de Vries R.P."/>
            <person name="Riley R."/>
            <person name="Wiebenga A."/>
            <person name="Aguilar-Osorio G."/>
            <person name="Amillis S."/>
            <person name="Uchima C.A."/>
            <person name="Anderluh G."/>
            <person name="Asadollahi M."/>
            <person name="Askin M."/>
            <person name="Barry K."/>
            <person name="Battaglia E."/>
            <person name="Bayram O."/>
            <person name="Benocci T."/>
            <person name="Braus-Stromeyer S.A."/>
            <person name="Caldana C."/>
            <person name="Canovas D."/>
            <person name="Cerqueira G.C."/>
            <person name="Chen F."/>
            <person name="Chen W."/>
            <person name="Choi C."/>
            <person name="Clum A."/>
            <person name="Dos Santos R.A."/>
            <person name="Damasio A.R."/>
            <person name="Diallinas G."/>
            <person name="Emri T."/>
            <person name="Fekete E."/>
            <person name="Flipphi M."/>
            <person name="Freyberg S."/>
            <person name="Gallo A."/>
            <person name="Gournas C."/>
            <person name="Habgood R."/>
            <person name="Hainaut M."/>
            <person name="Harispe M.L."/>
            <person name="Henrissat B."/>
            <person name="Hilden K.S."/>
            <person name="Hope R."/>
            <person name="Hossain A."/>
            <person name="Karabika E."/>
            <person name="Karaffa L."/>
            <person name="Karanyi Z."/>
            <person name="Krasevec N."/>
            <person name="Kuo A."/>
            <person name="Kusch H."/>
            <person name="LaButti K."/>
            <person name="Lagendijk E.L."/>
            <person name="Lapidus A."/>
            <person name="Levasseur A."/>
            <person name="Lindquist E."/>
            <person name="Lipzen A."/>
            <person name="Logrieco A.F."/>
            <person name="MacCabe A."/>
            <person name="Maekelae M.R."/>
            <person name="Malavazi I."/>
            <person name="Melin P."/>
            <person name="Meyer V."/>
            <person name="Mielnichuk N."/>
            <person name="Miskei M."/>
            <person name="Molnar A.P."/>
            <person name="Mule G."/>
            <person name="Ngan C.Y."/>
            <person name="Orejas M."/>
            <person name="Orosz E."/>
            <person name="Ouedraogo J.P."/>
            <person name="Overkamp K.M."/>
            <person name="Park H.-S."/>
            <person name="Perrone G."/>
            <person name="Piumi F."/>
            <person name="Punt P.J."/>
            <person name="Ram A.F."/>
            <person name="Ramon A."/>
            <person name="Rauscher S."/>
            <person name="Record E."/>
            <person name="Riano-Pachon D.M."/>
            <person name="Robert V."/>
            <person name="Roehrig J."/>
            <person name="Ruller R."/>
            <person name="Salamov A."/>
            <person name="Salih N.S."/>
            <person name="Samson R.A."/>
            <person name="Sandor E."/>
            <person name="Sanguinetti M."/>
            <person name="Schuetze T."/>
            <person name="Sepcic K."/>
            <person name="Shelest E."/>
            <person name="Sherlock G."/>
            <person name="Sophianopoulou V."/>
            <person name="Squina F.M."/>
            <person name="Sun H."/>
            <person name="Susca A."/>
            <person name="Todd R.B."/>
            <person name="Tsang A."/>
            <person name="Unkles S.E."/>
            <person name="van de Wiele N."/>
            <person name="van Rossen-Uffink D."/>
            <person name="Oliveira J.V."/>
            <person name="Vesth T.C."/>
            <person name="Visser J."/>
            <person name="Yu J.-H."/>
            <person name="Zhou M."/>
            <person name="Andersen M.R."/>
            <person name="Archer D.B."/>
            <person name="Baker S.E."/>
            <person name="Benoit I."/>
            <person name="Brakhage A.A."/>
            <person name="Braus G.H."/>
            <person name="Fischer R."/>
            <person name="Frisvad J.C."/>
            <person name="Goldman G.H."/>
            <person name="Houbraken J."/>
            <person name="Oakley B."/>
            <person name="Pocsi I."/>
            <person name="Scazzocchio C."/>
            <person name="Seiboth B."/>
            <person name="vanKuyk P.A."/>
            <person name="Wortman J."/>
            <person name="Dyer P.S."/>
            <person name="Grigoriev I.V."/>
        </authorList>
    </citation>
    <scope>NUCLEOTIDE SEQUENCE [LARGE SCALE GENOMIC DNA]</scope>
    <source>
        <strain evidence="3">ATCC 16872 / CBS 172.66 / WB 5094</strain>
    </source>
</reference>
<proteinExistence type="inferred from homology"/>
<dbReference type="EMBL" id="KV878974">
    <property type="protein sequence ID" value="OJK01590.1"/>
    <property type="molecule type" value="Genomic_DNA"/>
</dbReference>
<name>A0A1L9WZD2_ASPA1</name>
<protein>
    <recommendedName>
        <fullName evidence="4">NAD(P)-binding protein</fullName>
    </recommendedName>
</protein>
<dbReference type="SUPFAM" id="SSF51735">
    <property type="entry name" value="NAD(P)-binding Rossmann-fold domains"/>
    <property type="match status" value="1"/>
</dbReference>
<dbReference type="VEuPathDB" id="FungiDB:ASPACDRAFT_51389"/>
<accession>A0A1L9WZD2</accession>
<dbReference type="Pfam" id="PF00106">
    <property type="entry name" value="adh_short"/>
    <property type="match status" value="1"/>
</dbReference>
<gene>
    <name evidence="2" type="ORF">ASPACDRAFT_51389</name>
</gene>
<evidence type="ECO:0008006" key="4">
    <source>
        <dbReference type="Google" id="ProtNLM"/>
    </source>
</evidence>
<dbReference type="OMA" id="VTQAFKP"/>
<evidence type="ECO:0000313" key="2">
    <source>
        <dbReference type="EMBL" id="OJK01590.1"/>
    </source>
</evidence>
<dbReference type="PANTHER" id="PTHR43544:SF32">
    <property type="entry name" value="CHAIN DEHYDROGENASE, PUTATIVE (AFU_ORTHOLOGUE AFUA_5G01530)-RELATED"/>
    <property type="match status" value="1"/>
</dbReference>
<evidence type="ECO:0000313" key="3">
    <source>
        <dbReference type="Proteomes" id="UP000184546"/>
    </source>
</evidence>
<dbReference type="InterPro" id="IPR051468">
    <property type="entry name" value="Fungal_SecMetab_SDRs"/>
</dbReference>
<organism evidence="2 3">
    <name type="scientific">Aspergillus aculeatus (strain ATCC 16872 / CBS 172.66 / WB 5094)</name>
    <dbReference type="NCBI Taxonomy" id="690307"/>
    <lineage>
        <taxon>Eukaryota</taxon>
        <taxon>Fungi</taxon>
        <taxon>Dikarya</taxon>
        <taxon>Ascomycota</taxon>
        <taxon>Pezizomycotina</taxon>
        <taxon>Eurotiomycetes</taxon>
        <taxon>Eurotiomycetidae</taxon>
        <taxon>Eurotiales</taxon>
        <taxon>Aspergillaceae</taxon>
        <taxon>Aspergillus</taxon>
        <taxon>Aspergillus subgen. Circumdati</taxon>
    </lineage>
</organism>
<comment type="similarity">
    <text evidence="1">Belongs to the short-chain dehydrogenases/reductases (SDR) family.</text>
</comment>
<dbReference type="OrthoDB" id="191139at2759"/>
<dbReference type="GeneID" id="30976289"/>
<dbReference type="GO" id="GO:0019748">
    <property type="term" value="P:secondary metabolic process"/>
    <property type="evidence" value="ECO:0007669"/>
    <property type="project" value="TreeGrafter"/>
</dbReference>
<dbReference type="Gene3D" id="3.40.50.720">
    <property type="entry name" value="NAD(P)-binding Rossmann-like Domain"/>
    <property type="match status" value="1"/>
</dbReference>
<dbReference type="PRINTS" id="PR00081">
    <property type="entry name" value="GDHRDH"/>
</dbReference>
<dbReference type="AlphaFoldDB" id="A0A1L9WZD2"/>
<dbReference type="Proteomes" id="UP000184546">
    <property type="component" value="Unassembled WGS sequence"/>
</dbReference>